<dbReference type="InterPro" id="IPR024483">
    <property type="entry name" value="Glam1"/>
</dbReference>
<dbReference type="Proteomes" id="UP000095282">
    <property type="component" value="Unplaced"/>
</dbReference>
<dbReference type="PANTHER" id="PTHR35013">
    <property type="entry name" value="PROTEIN CBG22618-RELATED"/>
    <property type="match status" value="1"/>
</dbReference>
<evidence type="ECO:0000313" key="2">
    <source>
        <dbReference type="Proteomes" id="UP000095282"/>
    </source>
</evidence>
<keyword evidence="2" id="KW-1185">Reference proteome</keyword>
<feature type="transmembrane region" description="Helical" evidence="1">
    <location>
        <begin position="77"/>
        <end position="100"/>
    </location>
</feature>
<dbReference type="WBParaSite" id="Csp11.Scaffold630.g19920.t1">
    <property type="protein sequence ID" value="Csp11.Scaffold630.g19920.t1"/>
    <property type="gene ID" value="Csp11.Scaffold630.g19920"/>
</dbReference>
<reference evidence="3" key="1">
    <citation type="submission" date="2016-11" db="UniProtKB">
        <authorList>
            <consortium name="WormBaseParasite"/>
        </authorList>
    </citation>
    <scope>IDENTIFICATION</scope>
</reference>
<sequence>MGVSDVRKPSKAAITIIWALLFALSVTGLIRGISYLFSVPMNYYQVFNVVSIFYNTFLFIGCIKFNVASLRAAEQIVSYFIGLLISLSLIAPLFISSFMASGVFQSYRQEDREVQYQFEKFMREEVSQLPVGYRHMYIPLMNYILDKIQTLRTPQDNFAFGLETGFIVVSILIVGTGILYFQYLMIVRLRKHIIKRRIEDARLSTVAV</sequence>
<dbReference type="AlphaFoldDB" id="A0A1I7UW21"/>
<proteinExistence type="predicted"/>
<feature type="transmembrane region" description="Helical" evidence="1">
    <location>
        <begin position="43"/>
        <end position="65"/>
    </location>
</feature>
<accession>A0A1I7UW21</accession>
<feature type="transmembrane region" description="Helical" evidence="1">
    <location>
        <begin position="12"/>
        <end position="37"/>
    </location>
</feature>
<protein>
    <submittedName>
        <fullName evidence="3">ABC2_membrane domain-containing protein</fullName>
    </submittedName>
</protein>
<name>A0A1I7UW21_9PELO</name>
<dbReference type="Pfam" id="PF10912">
    <property type="entry name" value="Glam1"/>
    <property type="match status" value="1"/>
</dbReference>
<keyword evidence="1" id="KW-0472">Membrane</keyword>
<evidence type="ECO:0000256" key="1">
    <source>
        <dbReference type="SAM" id="Phobius"/>
    </source>
</evidence>
<feature type="transmembrane region" description="Helical" evidence="1">
    <location>
        <begin position="166"/>
        <end position="187"/>
    </location>
</feature>
<dbReference type="eggNOG" id="ENOG502TJZX">
    <property type="taxonomic scope" value="Eukaryota"/>
</dbReference>
<keyword evidence="1" id="KW-0812">Transmembrane</keyword>
<evidence type="ECO:0000313" key="3">
    <source>
        <dbReference type="WBParaSite" id="Csp11.Scaffold630.g19920.t1"/>
    </source>
</evidence>
<dbReference type="PANTHER" id="PTHR35013:SF3">
    <property type="entry name" value="TRANSMEMBRANE PROTEIN"/>
    <property type="match status" value="1"/>
</dbReference>
<keyword evidence="1" id="KW-1133">Transmembrane helix</keyword>
<organism evidence="2 3">
    <name type="scientific">Caenorhabditis tropicalis</name>
    <dbReference type="NCBI Taxonomy" id="1561998"/>
    <lineage>
        <taxon>Eukaryota</taxon>
        <taxon>Metazoa</taxon>
        <taxon>Ecdysozoa</taxon>
        <taxon>Nematoda</taxon>
        <taxon>Chromadorea</taxon>
        <taxon>Rhabditida</taxon>
        <taxon>Rhabditina</taxon>
        <taxon>Rhabditomorpha</taxon>
        <taxon>Rhabditoidea</taxon>
        <taxon>Rhabditidae</taxon>
        <taxon>Peloderinae</taxon>
        <taxon>Caenorhabditis</taxon>
    </lineage>
</organism>